<accession>A0A1Y2BGJ9</accession>
<dbReference type="PANTHER" id="PTHR24198">
    <property type="entry name" value="ANKYRIN REPEAT AND PROTEIN KINASE DOMAIN-CONTAINING PROTEIN"/>
    <property type="match status" value="1"/>
</dbReference>
<dbReference type="PROSITE" id="PS50297">
    <property type="entry name" value="ANK_REP_REGION"/>
    <property type="match status" value="2"/>
</dbReference>
<evidence type="ECO:0000256" key="2">
    <source>
        <dbReference type="ARBA" id="ARBA00023043"/>
    </source>
</evidence>
<sequence length="723" mass="84906">MMCYVFGEESTESLGYFFKTLKTNLFNFCYKDLNLDRVISVVSSVYEYGHMNNDTLNLYLKTLLDFILEEPSSSQSLKDNENKEYSTTLKSIINLAIKLDNVEIVKSALESKALKPLININSKDENNEYPIEIAFQNYFLRKEDLFYNSKINADMFQYLVENDANYSMKFGNDVYILYTSLLSKSHEFMKVILNHPKYLKQIKFDDFKEIFLPTTSISILGMNVILYNDIFSNPKLINVLENYLQESTPNKRIIILYSLLMKAIYENRLDIIKKYIKYSYLNRYKVDTRILNEIHTGYSPLAFSYILERNNIFNYLLENLTETNFKLLDGYNRSTIYFATLKEDISTLKRLLEENNIHELHSSPISMLKISAEIGNMASIRFFLDMLCENEGIGELFFDEFQFYVISSRKLKTEDKIYILKKLYDLGTNINYCAEYKLDFESSFPLKLAYENPEMEFPLVKFLLERGANIEKSFNNVESFIFDSIIQEHYTLAAYLIEHYSFNPNVIINETTPLIAAVYSAHCPLVKLLLEYGSDPDFVPITNKAKKRSLLMLAIRLEYEDIIKELIKHHAKIKFNNKSDYYRLIRSLQNDSWGLLDYIKENHIDINTPDRLKSIIMDGKLNLMKILVDSELLYMDDKDALGNTPLFYAVQFGSPLFFKYFIECGSDVNMENYEGETVDTINHRYNYTYNQSTYNIINRIMRNATKRNHHDPPECQNKKIKVQ</sequence>
<dbReference type="Proteomes" id="UP000193920">
    <property type="component" value="Unassembled WGS sequence"/>
</dbReference>
<evidence type="ECO:0000313" key="5">
    <source>
        <dbReference type="Proteomes" id="UP000193920"/>
    </source>
</evidence>
<dbReference type="Pfam" id="PF12796">
    <property type="entry name" value="Ank_2"/>
    <property type="match status" value="1"/>
</dbReference>
<feature type="repeat" description="ANK" evidence="3">
    <location>
        <begin position="641"/>
        <end position="673"/>
    </location>
</feature>
<dbReference type="PANTHER" id="PTHR24198:SF165">
    <property type="entry name" value="ANKYRIN REPEAT-CONTAINING PROTEIN-RELATED"/>
    <property type="match status" value="1"/>
</dbReference>
<evidence type="ECO:0000256" key="1">
    <source>
        <dbReference type="ARBA" id="ARBA00022737"/>
    </source>
</evidence>
<proteinExistence type="predicted"/>
<keyword evidence="2 3" id="KW-0040">ANK repeat</keyword>
<protein>
    <submittedName>
        <fullName evidence="4">Ankyrin</fullName>
    </submittedName>
</protein>
<dbReference type="SMART" id="SM00248">
    <property type="entry name" value="ANK"/>
    <property type="match status" value="10"/>
</dbReference>
<keyword evidence="1" id="KW-0677">Repeat</keyword>
<evidence type="ECO:0000256" key="3">
    <source>
        <dbReference type="PROSITE-ProRule" id="PRU00023"/>
    </source>
</evidence>
<feature type="repeat" description="ANK" evidence="3">
    <location>
        <begin position="509"/>
        <end position="541"/>
    </location>
</feature>
<gene>
    <name evidence="4" type="ORF">LY90DRAFT_705063</name>
</gene>
<dbReference type="Pfam" id="PF13606">
    <property type="entry name" value="Ank_3"/>
    <property type="match status" value="1"/>
</dbReference>
<dbReference type="AlphaFoldDB" id="A0A1Y2BGJ9"/>
<dbReference type="OrthoDB" id="4693835at2759"/>
<dbReference type="InterPro" id="IPR002110">
    <property type="entry name" value="Ankyrin_rpt"/>
</dbReference>
<name>A0A1Y2BGJ9_9FUNG</name>
<dbReference type="PROSITE" id="PS50088">
    <property type="entry name" value="ANK_REPEAT"/>
    <property type="match status" value="3"/>
</dbReference>
<dbReference type="InterPro" id="IPR036770">
    <property type="entry name" value="Ankyrin_rpt-contain_sf"/>
</dbReference>
<evidence type="ECO:0000313" key="4">
    <source>
        <dbReference type="EMBL" id="ORY33942.1"/>
    </source>
</evidence>
<dbReference type="SUPFAM" id="SSF48403">
    <property type="entry name" value="Ankyrin repeat"/>
    <property type="match status" value="2"/>
</dbReference>
<keyword evidence="5" id="KW-1185">Reference proteome</keyword>
<dbReference type="STRING" id="1754190.A0A1Y2BGJ9"/>
<feature type="repeat" description="ANK" evidence="3">
    <location>
        <begin position="441"/>
        <end position="475"/>
    </location>
</feature>
<organism evidence="4 5">
    <name type="scientific">Neocallimastix californiae</name>
    <dbReference type="NCBI Taxonomy" id="1754190"/>
    <lineage>
        <taxon>Eukaryota</taxon>
        <taxon>Fungi</taxon>
        <taxon>Fungi incertae sedis</taxon>
        <taxon>Chytridiomycota</taxon>
        <taxon>Chytridiomycota incertae sedis</taxon>
        <taxon>Neocallimastigomycetes</taxon>
        <taxon>Neocallimastigales</taxon>
        <taxon>Neocallimastigaceae</taxon>
        <taxon>Neocallimastix</taxon>
    </lineage>
</organism>
<dbReference type="Gene3D" id="1.25.40.20">
    <property type="entry name" value="Ankyrin repeat-containing domain"/>
    <property type="match status" value="2"/>
</dbReference>
<dbReference type="EMBL" id="MCOG01000158">
    <property type="protein sequence ID" value="ORY33942.1"/>
    <property type="molecule type" value="Genomic_DNA"/>
</dbReference>
<reference evidence="4 5" key="1">
    <citation type="submission" date="2016-08" db="EMBL/GenBank/DDBJ databases">
        <title>A Parts List for Fungal Cellulosomes Revealed by Comparative Genomics.</title>
        <authorList>
            <consortium name="DOE Joint Genome Institute"/>
            <person name="Haitjema C.H."/>
            <person name="Gilmore S.P."/>
            <person name="Henske J.K."/>
            <person name="Solomon K.V."/>
            <person name="De Groot R."/>
            <person name="Kuo A."/>
            <person name="Mondo S.J."/>
            <person name="Salamov A.A."/>
            <person name="Labutti K."/>
            <person name="Zhao Z."/>
            <person name="Chiniquy J."/>
            <person name="Barry K."/>
            <person name="Brewer H.M."/>
            <person name="Purvine S.O."/>
            <person name="Wright A.T."/>
            <person name="Boxma B."/>
            <person name="Van Alen T."/>
            <person name="Hackstein J.H."/>
            <person name="Baker S.E."/>
            <person name="Grigoriev I.V."/>
            <person name="O'Malley M.A."/>
        </authorList>
    </citation>
    <scope>NUCLEOTIDE SEQUENCE [LARGE SCALE GENOMIC DNA]</scope>
    <source>
        <strain evidence="4 5">G1</strain>
    </source>
</reference>
<comment type="caution">
    <text evidence="4">The sequence shown here is derived from an EMBL/GenBank/DDBJ whole genome shotgun (WGS) entry which is preliminary data.</text>
</comment>